<evidence type="ECO:0000313" key="2">
    <source>
        <dbReference type="Proteomes" id="UP000267164"/>
    </source>
</evidence>
<dbReference type="RefSeq" id="WP_120735590.1">
    <property type="nucleotide sequence ID" value="NZ_CP032568.1"/>
</dbReference>
<dbReference type="KEGG" id="nyu:D7D52_07105"/>
<gene>
    <name evidence="1" type="ORF">D7D52_07105</name>
</gene>
<name>A0A386Z928_9NOCA</name>
<accession>A0A386Z928</accession>
<evidence type="ECO:0000313" key="1">
    <source>
        <dbReference type="EMBL" id="AYF73663.1"/>
    </source>
</evidence>
<reference evidence="1 2" key="1">
    <citation type="submission" date="2018-09" db="EMBL/GenBank/DDBJ databases">
        <title>Nocardia yunnanensis sp. nov., an actinomycete isolated from a soil sample.</title>
        <authorList>
            <person name="Zhang J."/>
        </authorList>
    </citation>
    <scope>NUCLEOTIDE SEQUENCE [LARGE SCALE GENOMIC DNA]</scope>
    <source>
        <strain evidence="1 2">CFHS0054</strain>
    </source>
</reference>
<dbReference type="Proteomes" id="UP000267164">
    <property type="component" value="Chromosome"/>
</dbReference>
<organism evidence="1 2">
    <name type="scientific">Nocardia yunnanensis</name>
    <dbReference type="NCBI Taxonomy" id="2382165"/>
    <lineage>
        <taxon>Bacteria</taxon>
        <taxon>Bacillati</taxon>
        <taxon>Actinomycetota</taxon>
        <taxon>Actinomycetes</taxon>
        <taxon>Mycobacteriales</taxon>
        <taxon>Nocardiaceae</taxon>
        <taxon>Nocardia</taxon>
    </lineage>
</organism>
<protein>
    <submittedName>
        <fullName evidence="1">Uncharacterized protein</fullName>
    </submittedName>
</protein>
<dbReference type="EMBL" id="CP032568">
    <property type="protein sequence ID" value="AYF73663.1"/>
    <property type="molecule type" value="Genomic_DNA"/>
</dbReference>
<dbReference type="AlphaFoldDB" id="A0A386Z928"/>
<keyword evidence="2" id="KW-1185">Reference proteome</keyword>
<sequence length="140" mass="15816">MTAALLPTSPPRGVNDVGVHCFLGLRRFAVETGVPYDLLQRWRIRGPYYVPPPVVLVGRWPGWPLPMIETWTPTIVAGSGPVPMEWRWPHPTIEAADTVTMCRHHDCAHAGLWLRVSRGEIARPDIWVDDKPGWIPWARG</sequence>
<dbReference type="OrthoDB" id="4544694at2"/>
<proteinExistence type="predicted"/>